<dbReference type="SUPFAM" id="SSF81901">
    <property type="entry name" value="HCP-like"/>
    <property type="match status" value="1"/>
</dbReference>
<dbReference type="PANTHER" id="PTHR45011">
    <property type="entry name" value="DAP3-BINDING CELL DEATH ENHANCER 1"/>
    <property type="match status" value="1"/>
</dbReference>
<reference evidence="2" key="2">
    <citation type="submission" date="2020-05" db="UniProtKB">
        <authorList>
            <consortium name="Ensembl"/>
        </authorList>
    </citation>
    <scope>IDENTIFICATION</scope>
</reference>
<evidence type="ECO:0000313" key="2">
    <source>
        <dbReference type="Ensembl" id="ENSXETP00000087250"/>
    </source>
</evidence>
<dbReference type="AlphaFoldDB" id="A0A6I8RR57"/>
<organism evidence="2">
    <name type="scientific">Xenopus tropicalis</name>
    <name type="common">Western clawed frog</name>
    <name type="synonym">Silurana tropicalis</name>
    <dbReference type="NCBI Taxonomy" id="8364"/>
    <lineage>
        <taxon>Eukaryota</taxon>
        <taxon>Metazoa</taxon>
        <taxon>Chordata</taxon>
        <taxon>Craniata</taxon>
        <taxon>Vertebrata</taxon>
        <taxon>Euteleostomi</taxon>
        <taxon>Amphibia</taxon>
        <taxon>Batrachia</taxon>
        <taxon>Anura</taxon>
        <taxon>Pipoidea</taxon>
        <taxon>Pipidae</taxon>
        <taxon>Xenopodinae</taxon>
        <taxon>Xenopus</taxon>
        <taxon>Silurana</taxon>
    </lineage>
</organism>
<dbReference type="Ensembl" id="ENSXETT00000091771">
    <property type="protein sequence ID" value="ENSXETP00000087250"/>
    <property type="gene ID" value="ENSXETG00000036803"/>
</dbReference>
<feature type="compositionally biased region" description="Low complexity" evidence="1">
    <location>
        <begin position="165"/>
        <end position="182"/>
    </location>
</feature>
<dbReference type="FunCoup" id="A0A6I8RR57">
    <property type="interactions" value="976"/>
</dbReference>
<dbReference type="Gene3D" id="1.25.40.10">
    <property type="entry name" value="Tetratricopeptide repeat domain"/>
    <property type="match status" value="1"/>
</dbReference>
<feature type="region of interest" description="Disordered" evidence="1">
    <location>
        <begin position="161"/>
        <end position="188"/>
    </location>
</feature>
<dbReference type="InterPro" id="IPR011990">
    <property type="entry name" value="TPR-like_helical_dom_sf"/>
</dbReference>
<gene>
    <name evidence="2" type="primary">dele1</name>
</gene>
<evidence type="ECO:0000256" key="1">
    <source>
        <dbReference type="SAM" id="MobiDB-lite"/>
    </source>
</evidence>
<dbReference type="Bgee" id="ENSXETG00000036803">
    <property type="expression patterns" value="Expressed in skeletal muscle tissue and 11 other cell types or tissues"/>
</dbReference>
<accession>A0A6I8RR57</accession>
<dbReference type="GeneTree" id="ENSGT00390000002137"/>
<proteinExistence type="predicted"/>
<dbReference type="PANTHER" id="PTHR45011:SF1">
    <property type="entry name" value="DAP3-BINDING CELL DEATH ENHANCER 1"/>
    <property type="match status" value="1"/>
</dbReference>
<dbReference type="InParanoid" id="A0A6I8RR57"/>
<dbReference type="InterPro" id="IPR006597">
    <property type="entry name" value="Sel1-like"/>
</dbReference>
<sequence length="563" mass="61643">MWRLPGLVCRALNRFHAPNVPSYVHGEAEALSPSSLIPLGQNVGGRSYTCNSSSHQTGQNGQDGQKKKETYRSFNCQLPHYSVLDAFGWGAAAVFFLQLARHASFQSSVTNSPREDRCTQRSYLEQILHSLAQTQNNSIRSQILPKRAPAGGWNDVRLQEKSVTDESGSSTESTSLASSSESGLVHPNTDEGDLSSLMSHSLLINCQWQTVLILPTFVFVLDASQLANSVNFITVKTKTPVPDSVVKAAAKRHSKEVLVPEDNLGESLPLAASKLLDVVENSVPVVLNISGIISARDRADYNTAFQFFQQSADSGYSKAQFNTGVCYEQGRGVEKDINKAAAYYLLAGKNGHMQAKYRFARCILQMQSKAKLEDIQTAVQMLKEAADAGLKEAQAYLGVLYTKEPYLDPQTAVRYIWMAAENGDNQSRYYLGVCYEKGYGVPANRLEALRHYERVAKTGHGAAKQKLNEFHEKQKEDLNSYSISLKAAASSPCLPVMERVNILAEERSMHYGSGSSGFRLPQSMSTGNLLALSQAASSSYTLAPVQSNTDKLKMVSLKLIGVG</sequence>
<dbReference type="Pfam" id="PF08238">
    <property type="entry name" value="Sel1"/>
    <property type="match status" value="5"/>
</dbReference>
<dbReference type="SMART" id="SM00671">
    <property type="entry name" value="SEL1"/>
    <property type="match status" value="4"/>
</dbReference>
<protein>
    <submittedName>
        <fullName evidence="2">DAP3 binding cell death enhancer 1</fullName>
    </submittedName>
</protein>
<dbReference type="InterPro" id="IPR052748">
    <property type="entry name" value="ISR_Activator"/>
</dbReference>
<reference evidence="2" key="1">
    <citation type="journal article" date="2010" name="Science">
        <title>The genome of the Western clawed frog Xenopus tropicalis.</title>
        <authorList>
            <person name="Hellsten U."/>
            <person name="Harland R.M."/>
            <person name="Gilchrist M.J."/>
            <person name="Hendrix D."/>
            <person name="Jurka J."/>
            <person name="Kapitonov V."/>
            <person name="Ovcharenko I."/>
            <person name="Putnam N.H."/>
            <person name="Shu S."/>
            <person name="Taher L."/>
            <person name="Blitz I.L."/>
            <person name="Blumberg B."/>
            <person name="Dichmann D.S."/>
            <person name="Dubchak I."/>
            <person name="Amaya E."/>
            <person name="Detter J.C."/>
            <person name="Fletcher R."/>
            <person name="Gerhard D.S."/>
            <person name="Goodstein D."/>
            <person name="Graves T."/>
            <person name="Grigoriev I.V."/>
            <person name="Grimwood J."/>
            <person name="Kawashima T."/>
            <person name="Lindquist E."/>
            <person name="Lucas S.M."/>
            <person name="Mead P.E."/>
            <person name="Mitros T."/>
            <person name="Ogino H."/>
            <person name="Ohta Y."/>
            <person name="Poliakov A.V."/>
            <person name="Pollet N."/>
            <person name="Robert J."/>
            <person name="Salamov A."/>
            <person name="Sater A.K."/>
            <person name="Schmutz J."/>
            <person name="Terry A."/>
            <person name="Vize P.D."/>
            <person name="Warren W.C."/>
            <person name="Wells D."/>
            <person name="Wills A."/>
            <person name="Wilson R.K."/>
            <person name="Zimmerman L.B."/>
            <person name="Zorn A.M."/>
            <person name="Grainger R."/>
            <person name="Grammer T."/>
            <person name="Khokha M.K."/>
            <person name="Richardson P.M."/>
            <person name="Rokhsar D.S."/>
        </authorList>
    </citation>
    <scope>NUCLEOTIDE SEQUENCE [LARGE SCALE GENOMIC DNA]</scope>
    <source>
        <strain evidence="2">Nigerian</strain>
    </source>
</reference>
<name>A0A6I8RR57_XENTR</name>